<proteinExistence type="predicted"/>
<comment type="caution">
    <text evidence="2">The sequence shown here is derived from an EMBL/GenBank/DDBJ whole genome shotgun (WGS) entry which is preliminary data.</text>
</comment>
<dbReference type="EMBL" id="JAGGDJ010000004">
    <property type="protein sequence ID" value="MBO7744367.1"/>
    <property type="molecule type" value="Genomic_DNA"/>
</dbReference>
<feature type="domain" description="FAS1-like dehydratase" evidence="1">
    <location>
        <begin position="32"/>
        <end position="114"/>
    </location>
</feature>
<reference evidence="2 3" key="1">
    <citation type="submission" date="2021-03" db="EMBL/GenBank/DDBJ databases">
        <title>Paenibacillus artemisicola MWE-103 whole genome sequence.</title>
        <authorList>
            <person name="Ham Y.J."/>
        </authorList>
    </citation>
    <scope>NUCLEOTIDE SEQUENCE [LARGE SCALE GENOMIC DNA]</scope>
    <source>
        <strain evidence="2 3">MWE-103</strain>
    </source>
</reference>
<gene>
    <name evidence="2" type="ORF">I8J29_09190</name>
</gene>
<dbReference type="InterPro" id="IPR029069">
    <property type="entry name" value="HotDog_dom_sf"/>
</dbReference>
<evidence type="ECO:0000259" key="1">
    <source>
        <dbReference type="Pfam" id="PF13452"/>
    </source>
</evidence>
<protein>
    <submittedName>
        <fullName evidence="2">MaoC family dehydratase N-terminal domain-containing protein</fullName>
    </submittedName>
</protein>
<name>A0ABS3W7S8_9BACL</name>
<accession>A0ABS3W7S8</accession>
<dbReference type="Pfam" id="PF13452">
    <property type="entry name" value="FAS1_DH_region"/>
    <property type="match status" value="1"/>
</dbReference>
<organism evidence="2 3">
    <name type="scientific">Paenibacillus artemisiicola</name>
    <dbReference type="NCBI Taxonomy" id="1172618"/>
    <lineage>
        <taxon>Bacteria</taxon>
        <taxon>Bacillati</taxon>
        <taxon>Bacillota</taxon>
        <taxon>Bacilli</taxon>
        <taxon>Bacillales</taxon>
        <taxon>Paenibacillaceae</taxon>
        <taxon>Paenibacillus</taxon>
    </lineage>
</organism>
<dbReference type="Proteomes" id="UP000670947">
    <property type="component" value="Unassembled WGS sequence"/>
</dbReference>
<dbReference type="InterPro" id="IPR039569">
    <property type="entry name" value="FAS1-like_DH_region"/>
</dbReference>
<dbReference type="SUPFAM" id="SSF54637">
    <property type="entry name" value="Thioesterase/thiol ester dehydrase-isomerase"/>
    <property type="match status" value="1"/>
</dbReference>
<dbReference type="RefSeq" id="WP_208847317.1">
    <property type="nucleotide sequence ID" value="NZ_JAGGDJ010000004.1"/>
</dbReference>
<evidence type="ECO:0000313" key="2">
    <source>
        <dbReference type="EMBL" id="MBO7744367.1"/>
    </source>
</evidence>
<keyword evidence="3" id="KW-1185">Reference proteome</keyword>
<evidence type="ECO:0000313" key="3">
    <source>
        <dbReference type="Proteomes" id="UP000670947"/>
    </source>
</evidence>
<dbReference type="Gene3D" id="3.10.129.10">
    <property type="entry name" value="Hotdog Thioesterase"/>
    <property type="match status" value="1"/>
</dbReference>
<sequence>MNSVRFQVHLAEESIIHYANGIKAPLQRIDGALIAPSTMPITFWKRTDAPWLDMPEPLLHGTQHFHYKAPLTAGMELDCLLALTKIEQKPGRRGNLVLYTHSLTCACAGRSIMTAETVLISVGDK</sequence>